<evidence type="ECO:0000313" key="3">
    <source>
        <dbReference type="Proteomes" id="UP000007014"/>
    </source>
</evidence>
<keyword evidence="1" id="KW-0812">Transmembrane</keyword>
<dbReference type="Proteomes" id="UP000007014">
    <property type="component" value="Chromosome 5"/>
</dbReference>
<feature type="transmembrane region" description="Helical" evidence="1">
    <location>
        <begin position="211"/>
        <end position="235"/>
    </location>
</feature>
<accession>M1UPF6</accession>
<feature type="transmembrane region" description="Helical" evidence="1">
    <location>
        <begin position="187"/>
        <end position="205"/>
    </location>
</feature>
<protein>
    <submittedName>
        <fullName evidence="2">Uncharacterized protein</fullName>
    </submittedName>
</protein>
<reference evidence="2 3" key="2">
    <citation type="journal article" date="2007" name="BMC Biol.">
        <title>A 100%-complete sequence reveals unusually simple genomic features in the hot-spring red alga Cyanidioschyzon merolae.</title>
        <authorList>
            <person name="Nozaki H."/>
            <person name="Takano H."/>
            <person name="Misumi O."/>
            <person name="Terasawa K."/>
            <person name="Matsuzaki M."/>
            <person name="Maruyama S."/>
            <person name="Nishida K."/>
            <person name="Yagisawa F."/>
            <person name="Yoshida Y."/>
            <person name="Fujiwara T."/>
            <person name="Takio S."/>
            <person name="Tamura K."/>
            <person name="Chung S.J."/>
            <person name="Nakamura S."/>
            <person name="Kuroiwa H."/>
            <person name="Tanaka K."/>
            <person name="Sato N."/>
            <person name="Kuroiwa T."/>
        </authorList>
    </citation>
    <scope>NUCLEOTIDE SEQUENCE [LARGE SCALE GENOMIC DNA]</scope>
    <source>
        <strain evidence="2 3">10D</strain>
    </source>
</reference>
<dbReference type="PANTHER" id="PTHR32251:SF15">
    <property type="entry name" value="3-OXO-5-ALPHA-STEROID 4-DEHYDROGENASE (DUF1295)"/>
    <property type="match status" value="1"/>
</dbReference>
<dbReference type="GO" id="GO:0016020">
    <property type="term" value="C:membrane"/>
    <property type="evidence" value="ECO:0007669"/>
    <property type="project" value="TreeGrafter"/>
</dbReference>
<keyword evidence="3" id="KW-1185">Reference proteome</keyword>
<dbReference type="EMBL" id="AP006487">
    <property type="protein sequence ID" value="BAM79296.1"/>
    <property type="molecule type" value="Genomic_DNA"/>
</dbReference>
<dbReference type="OrthoDB" id="67965at2759"/>
<dbReference type="Pfam" id="PF06966">
    <property type="entry name" value="DUF1295"/>
    <property type="match status" value="1"/>
</dbReference>
<dbReference type="InterPro" id="IPR010721">
    <property type="entry name" value="UstE-like"/>
</dbReference>
<dbReference type="AlphaFoldDB" id="M1UPF6"/>
<organism evidence="2 3">
    <name type="scientific">Cyanidioschyzon merolae (strain NIES-3377 / 10D)</name>
    <name type="common">Unicellular red alga</name>
    <dbReference type="NCBI Taxonomy" id="280699"/>
    <lineage>
        <taxon>Eukaryota</taxon>
        <taxon>Rhodophyta</taxon>
        <taxon>Bangiophyceae</taxon>
        <taxon>Cyanidiales</taxon>
        <taxon>Cyanidiaceae</taxon>
        <taxon>Cyanidioschyzon</taxon>
    </lineage>
</organism>
<keyword evidence="1" id="KW-0472">Membrane</keyword>
<feature type="transmembrane region" description="Helical" evidence="1">
    <location>
        <begin position="60"/>
        <end position="78"/>
    </location>
</feature>
<dbReference type="OMA" id="FQMLWVW"/>
<proteinExistence type="predicted"/>
<sequence>MESVFTRAFVYSVVYQLLFFTASVVLGTDKLTDFAGGTNFFLLALYCCLQCERRTFRLKVLTTLISVWAFRLSCFLLYRIILWSEDRRLKEFRASIWKLASFWFVQAVWVWVTSFPVLALGSETSQALPVKPLCTLDYAGWLLWLGGLLLETVADFQKLQHKKRAPELNKTPWCTDGVWRFSRHPNYFGELCVWWGIFLSSYAGVEDSFPLFVAAIASPVFVMLLLLFVSGMPLLEQSMNRRYQGNTKFENRDGRETEAQRLAEAFKAYKNCTSPLIPLPPLVYASLPTVIKRTVFFEWKIYEAESAPNESQSDRSRDSSNARM</sequence>
<dbReference type="Gramene" id="CME068CT">
    <property type="protein sequence ID" value="CME068CT"/>
    <property type="gene ID" value="CME068C"/>
</dbReference>
<dbReference type="GeneID" id="16992848"/>
<dbReference type="PANTHER" id="PTHR32251">
    <property type="entry name" value="3-OXO-5-ALPHA-STEROID 4-DEHYDROGENASE"/>
    <property type="match status" value="1"/>
</dbReference>
<dbReference type="KEGG" id="cme:CYME_CME068C"/>
<name>M1UPF6_CYAM1</name>
<evidence type="ECO:0000256" key="1">
    <source>
        <dbReference type="SAM" id="Phobius"/>
    </source>
</evidence>
<dbReference type="Gene3D" id="1.20.120.1630">
    <property type="match status" value="1"/>
</dbReference>
<feature type="transmembrane region" description="Helical" evidence="1">
    <location>
        <begin position="9"/>
        <end position="28"/>
    </location>
</feature>
<dbReference type="eggNOG" id="KOG4650">
    <property type="taxonomic scope" value="Eukaryota"/>
</dbReference>
<dbReference type="HOGENOM" id="CLU_043418_1_1_1"/>
<reference evidence="2 3" key="1">
    <citation type="journal article" date="2004" name="Nature">
        <title>Genome sequence of the ultrasmall unicellular red alga Cyanidioschyzon merolae 10D.</title>
        <authorList>
            <person name="Matsuzaki M."/>
            <person name="Misumi O."/>
            <person name="Shin-i T."/>
            <person name="Maruyama S."/>
            <person name="Takahara M."/>
            <person name="Miyagishima S."/>
            <person name="Mori T."/>
            <person name="Nishida K."/>
            <person name="Yagisawa F."/>
            <person name="Nishida K."/>
            <person name="Yoshida Y."/>
            <person name="Nishimura Y."/>
            <person name="Nakao S."/>
            <person name="Kobayashi T."/>
            <person name="Momoyama Y."/>
            <person name="Higashiyama T."/>
            <person name="Minoda A."/>
            <person name="Sano M."/>
            <person name="Nomoto H."/>
            <person name="Oishi K."/>
            <person name="Hayashi H."/>
            <person name="Ohta F."/>
            <person name="Nishizaka S."/>
            <person name="Haga S."/>
            <person name="Miura S."/>
            <person name="Morishita T."/>
            <person name="Kabeya Y."/>
            <person name="Terasawa K."/>
            <person name="Suzuki Y."/>
            <person name="Ishii Y."/>
            <person name="Asakawa S."/>
            <person name="Takano H."/>
            <person name="Ohta N."/>
            <person name="Kuroiwa H."/>
            <person name="Tanaka K."/>
            <person name="Shimizu N."/>
            <person name="Sugano S."/>
            <person name="Sato N."/>
            <person name="Nozaki H."/>
            <person name="Ogasawara N."/>
            <person name="Kohara Y."/>
            <person name="Kuroiwa T."/>
        </authorList>
    </citation>
    <scope>NUCLEOTIDE SEQUENCE [LARGE SCALE GENOMIC DNA]</scope>
    <source>
        <strain evidence="2 3">10D</strain>
    </source>
</reference>
<feature type="transmembrane region" description="Helical" evidence="1">
    <location>
        <begin position="99"/>
        <end position="118"/>
    </location>
</feature>
<dbReference type="RefSeq" id="XP_005535582.1">
    <property type="nucleotide sequence ID" value="XM_005535525.1"/>
</dbReference>
<gene>
    <name evidence="2" type="ORF">CYME_CME068C</name>
</gene>
<evidence type="ECO:0000313" key="2">
    <source>
        <dbReference type="EMBL" id="BAM79296.1"/>
    </source>
</evidence>
<keyword evidence="1" id="KW-1133">Transmembrane helix</keyword>
<dbReference type="PROSITE" id="PS50244">
    <property type="entry name" value="S5A_REDUCTASE"/>
    <property type="match status" value="1"/>
</dbReference>